<evidence type="ECO:0000256" key="1">
    <source>
        <dbReference type="SAM" id="MobiDB-lite"/>
    </source>
</evidence>
<dbReference type="Proteomes" id="UP001084650">
    <property type="component" value="Unassembled WGS sequence"/>
</dbReference>
<sequence>MTFPYEKPPKDVVPPTPPTREDILRWNAMVGTVMNVSEPGEIISDPDSGLPLGVGPTATTRDTIGSIPVTRDQLAAVGLTEDDVPNLTIIDREGN</sequence>
<feature type="region of interest" description="Disordered" evidence="1">
    <location>
        <begin position="1"/>
        <end position="20"/>
    </location>
</feature>
<gene>
    <name evidence="2" type="ORF">OY187_03980</name>
</gene>
<evidence type="ECO:0000313" key="2">
    <source>
        <dbReference type="EMBL" id="MCZ0727195.1"/>
    </source>
</evidence>
<protein>
    <submittedName>
        <fullName evidence="2">Uncharacterized protein</fullName>
    </submittedName>
</protein>
<name>A0ABT4HAF7_MYCIR</name>
<accession>A0ABT4HAF7</accession>
<keyword evidence="3" id="KW-1185">Reference proteome</keyword>
<comment type="caution">
    <text evidence="2">The sequence shown here is derived from an EMBL/GenBank/DDBJ whole genome shotgun (WGS) entry which is preliminary data.</text>
</comment>
<dbReference type="RefSeq" id="WP_268785332.1">
    <property type="nucleotide sequence ID" value="NZ_JAPQYE010000001.1"/>
</dbReference>
<reference evidence="2" key="1">
    <citation type="submission" date="2022-12" db="EMBL/GenBank/DDBJ databases">
        <title>Whole genome sequence of Mycolicibacterium iranicum strain SBH312.</title>
        <authorList>
            <person name="Jani J."/>
            <person name="Arifin Mustapha Z."/>
            <person name="Ahmed K."/>
            <person name="Kai Ling C."/>
        </authorList>
    </citation>
    <scope>NUCLEOTIDE SEQUENCE</scope>
    <source>
        <strain evidence="2">SBH312</strain>
    </source>
</reference>
<proteinExistence type="predicted"/>
<evidence type="ECO:0000313" key="3">
    <source>
        <dbReference type="Proteomes" id="UP001084650"/>
    </source>
</evidence>
<organism evidence="2 3">
    <name type="scientific">Mycolicibacterium iranicum</name>
    <name type="common">Mycobacterium iranicum</name>
    <dbReference type="NCBI Taxonomy" id="912594"/>
    <lineage>
        <taxon>Bacteria</taxon>
        <taxon>Bacillati</taxon>
        <taxon>Actinomycetota</taxon>
        <taxon>Actinomycetes</taxon>
        <taxon>Mycobacteriales</taxon>
        <taxon>Mycobacteriaceae</taxon>
        <taxon>Mycolicibacterium</taxon>
    </lineage>
</organism>
<dbReference type="EMBL" id="JAPQYE010000001">
    <property type="protein sequence ID" value="MCZ0727195.1"/>
    <property type="molecule type" value="Genomic_DNA"/>
</dbReference>